<feature type="compositionally biased region" description="Basic and acidic residues" evidence="1">
    <location>
        <begin position="652"/>
        <end position="663"/>
    </location>
</feature>
<evidence type="ECO:0000313" key="2">
    <source>
        <dbReference type="EMBL" id="QHT30206.1"/>
    </source>
</evidence>
<sequence length="860" mass="100094">MDLSQQKLSGEEWDALERPVSKEEQRILEMIHDGYDNINILFNDTQSLINFIKISENSDMHHEYFYEKYFKKDMDALKKKYLVGIFPEKKKKKIKLLKRRELIRISNVDKKIDSMHKQIVEFVLLSILKQFLKCNKKSPDDKNTYYSYYTLGQILKYEIRNINPYVAELIHTVLGHFKSQIKKEQLIKYAFELIEQNKDVHKYRDTKLYEHQKRLMTLCKVPGPKLYLYQAPTGMGKTLTPIGLVSPHDSDADRIKKNLNEKIMESSILLSQMDPDKAESINNKINKLKDELKSIPKKRRIIFVCAAKHIGLQLAKSCIALNIKIAVAFGCQDPAGIRLHYFAAKDVVKNRRTGGIFRVDNSVGDNVQIIISDIQSYLPAMRYMLAFNAPDELTWYWDEPTITLDYPEHKYHEILRKNWQENLIPNIILSSATLPKQEDIAPCIQSFVSKFNARNVDSVLSHDCAKTIPILDTNGFAILPHLVYEDFSNLKKSIKHIKNYQTLLRHFDLKEVTRFIMYVNKHVDLTDRYKINSYFEEIAEINVISIKQYYLKLLLALKDNYSKVYEHFQKKRSAVYESTINLTTSDAYTLTDGPTIYMAQDVEKIGKFCLKLASIPAAVLDVIMKAIYSNDLLRQEIGIIDRELATMDNVEESSKKKGSDKNRSQKTKKLSRNTPTDMETKKKDLQRQMDGLRGNLVKIELDKEFVPNTLDHLKKYYKSEWLGRSFTSDIPESAVEKIMLLDVEPIWKVLLLMGIGVFTKHTSRDYVAIMKDLAQNQQLYLIIASTDYIYGTNYQFCHGYIGKDLKDLTQEKLIQALGRIGRMDTKKEYSIRLRFKGFIDTLFMPSTNKVEVNNMNRLFV</sequence>
<organism evidence="2">
    <name type="scientific">viral metagenome</name>
    <dbReference type="NCBI Taxonomy" id="1070528"/>
    <lineage>
        <taxon>unclassified sequences</taxon>
        <taxon>metagenomes</taxon>
        <taxon>organismal metagenomes</taxon>
    </lineage>
</organism>
<feature type="region of interest" description="Disordered" evidence="1">
    <location>
        <begin position="650"/>
        <end position="685"/>
    </location>
</feature>
<dbReference type="AlphaFoldDB" id="A0A6C0EM15"/>
<accession>A0A6C0EM15</accession>
<name>A0A6C0EM15_9ZZZZ</name>
<evidence type="ECO:0000256" key="1">
    <source>
        <dbReference type="SAM" id="MobiDB-lite"/>
    </source>
</evidence>
<reference evidence="2" key="1">
    <citation type="journal article" date="2020" name="Nature">
        <title>Giant virus diversity and host interactions through global metagenomics.</title>
        <authorList>
            <person name="Schulz F."/>
            <person name="Roux S."/>
            <person name="Paez-Espino D."/>
            <person name="Jungbluth S."/>
            <person name="Walsh D.A."/>
            <person name="Denef V.J."/>
            <person name="McMahon K.D."/>
            <person name="Konstantinidis K.T."/>
            <person name="Eloe-Fadrosh E.A."/>
            <person name="Kyrpides N.C."/>
            <person name="Woyke T."/>
        </authorList>
    </citation>
    <scope>NUCLEOTIDE SEQUENCE</scope>
    <source>
        <strain evidence="2">GVMAG-M-3300009149-34</strain>
    </source>
</reference>
<dbReference type="EMBL" id="MN738893">
    <property type="protein sequence ID" value="QHT30206.1"/>
    <property type="molecule type" value="Genomic_DNA"/>
</dbReference>
<proteinExistence type="predicted"/>
<protein>
    <submittedName>
        <fullName evidence="2">Uncharacterized protein</fullName>
    </submittedName>
</protein>